<evidence type="ECO:0000313" key="17">
    <source>
        <dbReference type="Proteomes" id="UP000765509"/>
    </source>
</evidence>
<dbReference type="PANTHER" id="PTHR42648">
    <property type="entry name" value="TRANSPOSASE, PUTATIVE-RELATED"/>
    <property type="match status" value="1"/>
</dbReference>
<keyword evidence="11" id="KW-0808">Transferase</keyword>
<dbReference type="Pfam" id="PF13976">
    <property type="entry name" value="gag_pre-integrs"/>
    <property type="match status" value="1"/>
</dbReference>
<dbReference type="GO" id="GO:0006310">
    <property type="term" value="P:DNA recombination"/>
    <property type="evidence" value="ECO:0007669"/>
    <property type="project" value="UniProtKB-KW"/>
</dbReference>
<keyword evidence="10" id="KW-0695">RNA-directed DNA polymerase</keyword>
<evidence type="ECO:0000256" key="11">
    <source>
        <dbReference type="ARBA" id="ARBA00022932"/>
    </source>
</evidence>
<keyword evidence="4" id="KW-0479">Metal-binding</keyword>
<dbReference type="Pfam" id="PF00665">
    <property type="entry name" value="rve"/>
    <property type="match status" value="1"/>
</dbReference>
<dbReference type="InterPro" id="IPR036397">
    <property type="entry name" value="RNaseH_sf"/>
</dbReference>
<dbReference type="SUPFAM" id="SSF53098">
    <property type="entry name" value="Ribonuclease H-like"/>
    <property type="match status" value="1"/>
</dbReference>
<evidence type="ECO:0000313" key="16">
    <source>
        <dbReference type="EMBL" id="MBW0519955.1"/>
    </source>
</evidence>
<dbReference type="PROSITE" id="PS50994">
    <property type="entry name" value="INTEGRASE"/>
    <property type="match status" value="1"/>
</dbReference>
<keyword evidence="12" id="KW-0233">DNA recombination</keyword>
<dbReference type="InterPro" id="IPR012337">
    <property type="entry name" value="RNaseH-like_sf"/>
</dbReference>
<evidence type="ECO:0000256" key="6">
    <source>
        <dbReference type="ARBA" id="ARBA00022801"/>
    </source>
</evidence>
<comment type="caution">
    <text evidence="16">The sequence shown here is derived from an EMBL/GenBank/DDBJ whole genome shotgun (WGS) entry which is preliminary data.</text>
</comment>
<dbReference type="GO" id="GO:0003964">
    <property type="term" value="F:RNA-directed DNA polymerase activity"/>
    <property type="evidence" value="ECO:0007669"/>
    <property type="project" value="UniProtKB-KW"/>
</dbReference>
<keyword evidence="1" id="KW-0815">Transposition</keyword>
<feature type="domain" description="Integrase catalytic" evidence="15">
    <location>
        <begin position="65"/>
        <end position="231"/>
    </location>
</feature>
<dbReference type="AlphaFoldDB" id="A0A9Q3HYX7"/>
<keyword evidence="9" id="KW-0229">DNA integration</keyword>
<evidence type="ECO:0000256" key="4">
    <source>
        <dbReference type="ARBA" id="ARBA00022723"/>
    </source>
</evidence>
<evidence type="ECO:0000256" key="8">
    <source>
        <dbReference type="ARBA" id="ARBA00022884"/>
    </source>
</evidence>
<name>A0A9Q3HYX7_9BASI</name>
<keyword evidence="2" id="KW-0548">Nucleotidyltransferase</keyword>
<keyword evidence="11" id="KW-0239">DNA-directed DNA polymerase</keyword>
<evidence type="ECO:0000259" key="15">
    <source>
        <dbReference type="PROSITE" id="PS50994"/>
    </source>
</evidence>
<keyword evidence="8" id="KW-0694">RNA-binding</keyword>
<dbReference type="EMBL" id="AVOT02027746">
    <property type="protein sequence ID" value="MBW0519955.1"/>
    <property type="molecule type" value="Genomic_DNA"/>
</dbReference>
<evidence type="ECO:0000256" key="3">
    <source>
        <dbReference type="ARBA" id="ARBA00022722"/>
    </source>
</evidence>
<evidence type="ECO:0000256" key="7">
    <source>
        <dbReference type="ARBA" id="ARBA00022842"/>
    </source>
</evidence>
<dbReference type="GO" id="GO:0032196">
    <property type="term" value="P:transposition"/>
    <property type="evidence" value="ECO:0007669"/>
    <property type="project" value="UniProtKB-KW"/>
</dbReference>
<dbReference type="GO" id="GO:0015074">
    <property type="term" value="P:DNA integration"/>
    <property type="evidence" value="ECO:0007669"/>
    <property type="project" value="UniProtKB-KW"/>
</dbReference>
<dbReference type="PANTHER" id="PTHR42648:SF11">
    <property type="entry name" value="TRANSPOSON TY4-P GAG-POL POLYPROTEIN"/>
    <property type="match status" value="1"/>
</dbReference>
<dbReference type="GO" id="GO:0004519">
    <property type="term" value="F:endonuclease activity"/>
    <property type="evidence" value="ECO:0007669"/>
    <property type="project" value="UniProtKB-KW"/>
</dbReference>
<keyword evidence="3" id="KW-0540">Nuclease</keyword>
<proteinExistence type="predicted"/>
<evidence type="ECO:0000256" key="2">
    <source>
        <dbReference type="ARBA" id="ARBA00022695"/>
    </source>
</evidence>
<keyword evidence="17" id="KW-1185">Reference proteome</keyword>
<keyword evidence="5" id="KW-0255">Endonuclease</keyword>
<evidence type="ECO:0000256" key="14">
    <source>
        <dbReference type="ARBA" id="ARBA00049244"/>
    </source>
</evidence>
<dbReference type="InterPro" id="IPR001584">
    <property type="entry name" value="Integrase_cat-core"/>
</dbReference>
<evidence type="ECO:0000256" key="1">
    <source>
        <dbReference type="ARBA" id="ARBA00022578"/>
    </source>
</evidence>
<dbReference type="InterPro" id="IPR025724">
    <property type="entry name" value="GAG-pre-integrase_dom"/>
</dbReference>
<reference evidence="16" key="1">
    <citation type="submission" date="2021-03" db="EMBL/GenBank/DDBJ databases">
        <title>Draft genome sequence of rust myrtle Austropuccinia psidii MF-1, a brazilian biotype.</title>
        <authorList>
            <person name="Quecine M.C."/>
            <person name="Pachon D.M.R."/>
            <person name="Bonatelli M.L."/>
            <person name="Correr F.H."/>
            <person name="Franceschini L.M."/>
            <person name="Leite T.F."/>
            <person name="Margarido G.R.A."/>
            <person name="Almeida C.A."/>
            <person name="Ferrarezi J.A."/>
            <person name="Labate C.A."/>
        </authorList>
    </citation>
    <scope>NUCLEOTIDE SEQUENCE</scope>
    <source>
        <strain evidence="16">MF-1</strain>
    </source>
</reference>
<dbReference type="GO" id="GO:0046872">
    <property type="term" value="F:metal ion binding"/>
    <property type="evidence" value="ECO:0007669"/>
    <property type="project" value="UniProtKB-KW"/>
</dbReference>
<organism evidence="16 17">
    <name type="scientific">Austropuccinia psidii MF-1</name>
    <dbReference type="NCBI Taxonomy" id="1389203"/>
    <lineage>
        <taxon>Eukaryota</taxon>
        <taxon>Fungi</taxon>
        <taxon>Dikarya</taxon>
        <taxon>Basidiomycota</taxon>
        <taxon>Pucciniomycotina</taxon>
        <taxon>Pucciniomycetes</taxon>
        <taxon>Pucciniales</taxon>
        <taxon>Sphaerophragmiaceae</taxon>
        <taxon>Austropuccinia</taxon>
    </lineage>
</organism>
<keyword evidence="6" id="KW-0378">Hydrolase</keyword>
<accession>A0A9Q3HYX7</accession>
<gene>
    <name evidence="16" type="ORF">O181_059670</name>
</gene>
<comment type="catalytic activity">
    <reaction evidence="14">
        <text>DNA(n) + a 2'-deoxyribonucleoside 5'-triphosphate = DNA(n+1) + diphosphate</text>
        <dbReference type="Rhea" id="RHEA:22508"/>
        <dbReference type="Rhea" id="RHEA-COMP:17339"/>
        <dbReference type="Rhea" id="RHEA-COMP:17340"/>
        <dbReference type="ChEBI" id="CHEBI:33019"/>
        <dbReference type="ChEBI" id="CHEBI:61560"/>
        <dbReference type="ChEBI" id="CHEBI:173112"/>
        <dbReference type="EC" id="2.7.7.7"/>
    </reaction>
</comment>
<comment type="catalytic activity">
    <reaction evidence="13">
        <text>DNA(n) + a 2'-deoxyribonucleoside 5'-triphosphate = DNA(n+1) + diphosphate</text>
        <dbReference type="Rhea" id="RHEA:22508"/>
        <dbReference type="Rhea" id="RHEA-COMP:17339"/>
        <dbReference type="Rhea" id="RHEA-COMP:17340"/>
        <dbReference type="ChEBI" id="CHEBI:33019"/>
        <dbReference type="ChEBI" id="CHEBI:61560"/>
        <dbReference type="ChEBI" id="CHEBI:173112"/>
        <dbReference type="EC" id="2.7.7.49"/>
    </reaction>
</comment>
<keyword evidence="7" id="KW-0460">Magnesium</keyword>
<evidence type="ECO:0000256" key="13">
    <source>
        <dbReference type="ARBA" id="ARBA00048173"/>
    </source>
</evidence>
<dbReference type="Proteomes" id="UP000765509">
    <property type="component" value="Unassembled WGS sequence"/>
</dbReference>
<protein>
    <recommendedName>
        <fullName evidence="15">Integrase catalytic domain-containing protein</fullName>
    </recommendedName>
</protein>
<dbReference type="GO" id="GO:0003723">
    <property type="term" value="F:RNA binding"/>
    <property type="evidence" value="ECO:0007669"/>
    <property type="project" value="UniProtKB-KW"/>
</dbReference>
<dbReference type="GO" id="GO:0005634">
    <property type="term" value="C:nucleus"/>
    <property type="evidence" value="ECO:0007669"/>
    <property type="project" value="UniProtKB-ARBA"/>
</dbReference>
<dbReference type="OrthoDB" id="413361at2759"/>
<evidence type="ECO:0000256" key="9">
    <source>
        <dbReference type="ARBA" id="ARBA00022908"/>
    </source>
</evidence>
<dbReference type="GO" id="GO:0003887">
    <property type="term" value="F:DNA-directed DNA polymerase activity"/>
    <property type="evidence" value="ECO:0007669"/>
    <property type="project" value="UniProtKB-KW"/>
</dbReference>
<evidence type="ECO:0000256" key="12">
    <source>
        <dbReference type="ARBA" id="ARBA00023172"/>
    </source>
</evidence>
<evidence type="ECO:0000256" key="5">
    <source>
        <dbReference type="ARBA" id="ARBA00022759"/>
    </source>
</evidence>
<sequence length="312" mass="35424">MVSDFTNYAALLTTVHSGTCWHSRLGHPSNQTLRSMGLPIYDKEDCDVCARGKMTLKPFNSHFDKVEKPLDFLHLDLVGPISLPSVAGYQYFLTIVDQHTSFKFTRFLKHKLDALKEFITVNNLIKTTQGGKIRKFVSDRGGEFSNSEFKRLANESGFIHVTSPPYTPQLNGFAESANWTILEKARCLLLGENLPNHYWAEAVNHATLLTNLIPTPLRENLSPFQLWIGASPKIKSLRTFGCKVVFAVPKQRRPWELSSTGETDILLSSDYESPAYRKLKLNNKRCSLLGMSFSLKMSFLRSKEHHNLMEII</sequence>
<dbReference type="InterPro" id="IPR039537">
    <property type="entry name" value="Retrotran_Ty1/copia-like"/>
</dbReference>
<dbReference type="GO" id="GO:0016787">
    <property type="term" value="F:hydrolase activity"/>
    <property type="evidence" value="ECO:0007669"/>
    <property type="project" value="UniProtKB-KW"/>
</dbReference>
<dbReference type="Gene3D" id="3.30.420.10">
    <property type="entry name" value="Ribonuclease H-like superfamily/Ribonuclease H"/>
    <property type="match status" value="1"/>
</dbReference>
<evidence type="ECO:0000256" key="10">
    <source>
        <dbReference type="ARBA" id="ARBA00022918"/>
    </source>
</evidence>